<comment type="caution">
    <text evidence="2">The sequence shown here is derived from an EMBL/GenBank/DDBJ whole genome shotgun (WGS) entry which is preliminary data.</text>
</comment>
<dbReference type="RefSeq" id="WP_375064662.1">
    <property type="nucleotide sequence ID" value="NZ_JBHGBT010000020.1"/>
</dbReference>
<evidence type="ECO:0000259" key="1">
    <source>
        <dbReference type="Pfam" id="PF12867"/>
    </source>
</evidence>
<keyword evidence="3" id="KW-1185">Reference proteome</keyword>
<evidence type="ECO:0000313" key="3">
    <source>
        <dbReference type="Proteomes" id="UP001577267"/>
    </source>
</evidence>
<dbReference type="InterPro" id="IPR034660">
    <property type="entry name" value="DinB/YfiT-like"/>
</dbReference>
<dbReference type="Gene3D" id="1.20.120.450">
    <property type="entry name" value="dinb family like domain"/>
    <property type="match status" value="1"/>
</dbReference>
<proteinExistence type="predicted"/>
<organism evidence="2 3">
    <name type="scientific">Streptomyces carpaticus</name>
    <dbReference type="NCBI Taxonomy" id="285558"/>
    <lineage>
        <taxon>Bacteria</taxon>
        <taxon>Bacillati</taxon>
        <taxon>Actinomycetota</taxon>
        <taxon>Actinomycetes</taxon>
        <taxon>Kitasatosporales</taxon>
        <taxon>Streptomycetaceae</taxon>
        <taxon>Streptomyces</taxon>
    </lineage>
</organism>
<feature type="domain" description="DinB-like" evidence="1">
    <location>
        <begin position="12"/>
        <end position="167"/>
    </location>
</feature>
<gene>
    <name evidence="2" type="ORF">ACE11A_19925</name>
</gene>
<dbReference type="Pfam" id="PF12867">
    <property type="entry name" value="DinB_2"/>
    <property type="match status" value="1"/>
</dbReference>
<dbReference type="EMBL" id="JBHGBT010000020">
    <property type="protein sequence ID" value="MFB4196611.1"/>
    <property type="molecule type" value="Genomic_DNA"/>
</dbReference>
<name>A0ABV4ZR57_9ACTN</name>
<accession>A0ABV4ZR57</accession>
<dbReference type="SUPFAM" id="SSF109854">
    <property type="entry name" value="DinB/YfiT-like putative metalloenzymes"/>
    <property type="match status" value="1"/>
</dbReference>
<dbReference type="Proteomes" id="UP001577267">
    <property type="component" value="Unassembled WGS sequence"/>
</dbReference>
<evidence type="ECO:0000313" key="2">
    <source>
        <dbReference type="EMBL" id="MFB4196611.1"/>
    </source>
</evidence>
<dbReference type="InterPro" id="IPR024775">
    <property type="entry name" value="DinB-like"/>
</dbReference>
<sequence>MHASRRALARWQFDMTWSLFAYHLERLEPGDFRWQPAGADPVWTVRPDGTGRWIADWPEGGTEPDPVPVPTIGWLSWHIDWWWSVALDHVHGRPPRDRTDITWPGEGPAAIARLRAHRDAWLAYLDGLTDEDLDATAPYPWPHDPEHTVAHLLAWLNAELMKNAAEIGQLRMLRAVSPA</sequence>
<protein>
    <submittedName>
        <fullName evidence="2">DinB family protein</fullName>
    </submittedName>
</protein>
<reference evidence="2 3" key="1">
    <citation type="submission" date="2024-09" db="EMBL/GenBank/DDBJ databases">
        <title>Draft genome sequence of multifaceted antimicrobials producing Streptomyces sp. strain FH1.</title>
        <authorList>
            <person name="Hassan F."/>
            <person name="Ali H."/>
            <person name="Hassan N."/>
            <person name="Nawaz A."/>
        </authorList>
    </citation>
    <scope>NUCLEOTIDE SEQUENCE [LARGE SCALE GENOMIC DNA]</scope>
    <source>
        <strain evidence="2 3">FH1</strain>
    </source>
</reference>